<dbReference type="GO" id="GO:0008083">
    <property type="term" value="F:growth factor activity"/>
    <property type="evidence" value="ECO:0007669"/>
    <property type="project" value="TreeGrafter"/>
</dbReference>
<dbReference type="EMBL" id="HBUF01133299">
    <property type="protein sequence ID" value="CAG6644704.1"/>
    <property type="molecule type" value="Transcribed_RNA"/>
</dbReference>
<evidence type="ECO:0000256" key="1">
    <source>
        <dbReference type="SAM" id="MobiDB-lite"/>
    </source>
</evidence>
<feature type="compositionally biased region" description="Polar residues" evidence="1">
    <location>
        <begin position="173"/>
        <end position="182"/>
    </location>
</feature>
<dbReference type="AlphaFoldDB" id="A0A8D8W4P4"/>
<evidence type="ECO:0000313" key="3">
    <source>
        <dbReference type="EMBL" id="CAG6644704.1"/>
    </source>
</evidence>
<feature type="signal peptide" evidence="2">
    <location>
        <begin position="1"/>
        <end position="21"/>
    </location>
</feature>
<evidence type="ECO:0000256" key="2">
    <source>
        <dbReference type="SAM" id="SignalP"/>
    </source>
</evidence>
<dbReference type="GO" id="GO:0005576">
    <property type="term" value="C:extracellular region"/>
    <property type="evidence" value="ECO:0007669"/>
    <property type="project" value="TreeGrafter"/>
</dbReference>
<sequence length="318" mass="36146">MFTKIRIEVLVLHVWIWSVSCIVLPEPALSPVMSSYATHNESPEGYFAFIESAKAEPPAVRPPPYFKSKQMCPGLLSGSKNQILHNLCGDLNKGVIPANPMRQSIFGSPYPFDLLKNKTLEFFSKTLPILKADETLPKVAKYHQEPDQFYYQQYHHPATNIKPPKPRLKRDTSTNPDTTTESKSVKDAHANTAQNNNRPQNRPGFTSGRDIISTILDQIEYTRTGKRFCETGGGIMCMLYRVFQGRPLGSGTIERRDDEIDYKKRDNMLMEGPPTPCPAKVEYATPVFARNYQGVWRYVVQIPYEGYFTQTLEVTKCL</sequence>
<proteinExistence type="predicted"/>
<dbReference type="PROSITE" id="PS51257">
    <property type="entry name" value="PROKAR_LIPOPROTEIN"/>
    <property type="match status" value="1"/>
</dbReference>
<reference evidence="3" key="1">
    <citation type="submission" date="2021-05" db="EMBL/GenBank/DDBJ databases">
        <authorList>
            <person name="Alioto T."/>
            <person name="Alioto T."/>
            <person name="Gomez Garrido J."/>
        </authorList>
    </citation>
    <scope>NUCLEOTIDE SEQUENCE</scope>
</reference>
<keyword evidence="2" id="KW-0732">Signal</keyword>
<dbReference type="PANTHER" id="PTHR23199">
    <property type="entry name" value="NEUROTROPHIN 1-RELATED"/>
    <property type="match status" value="1"/>
</dbReference>
<protein>
    <recommendedName>
        <fullName evidence="4">Spaetzle domain-containing protein</fullName>
    </recommendedName>
</protein>
<feature type="compositionally biased region" description="Polar residues" evidence="1">
    <location>
        <begin position="191"/>
        <end position="204"/>
    </location>
</feature>
<dbReference type="GO" id="GO:0045087">
    <property type="term" value="P:innate immune response"/>
    <property type="evidence" value="ECO:0007669"/>
    <property type="project" value="TreeGrafter"/>
</dbReference>
<dbReference type="PANTHER" id="PTHR23199:SF7">
    <property type="entry name" value="RE45222P"/>
    <property type="match status" value="1"/>
</dbReference>
<dbReference type="SUPFAM" id="SSF57501">
    <property type="entry name" value="Cystine-knot cytokines"/>
    <property type="match status" value="1"/>
</dbReference>
<organism evidence="3">
    <name type="scientific">Cacopsylla melanoneura</name>
    <dbReference type="NCBI Taxonomy" id="428564"/>
    <lineage>
        <taxon>Eukaryota</taxon>
        <taxon>Metazoa</taxon>
        <taxon>Ecdysozoa</taxon>
        <taxon>Arthropoda</taxon>
        <taxon>Hexapoda</taxon>
        <taxon>Insecta</taxon>
        <taxon>Pterygota</taxon>
        <taxon>Neoptera</taxon>
        <taxon>Paraneoptera</taxon>
        <taxon>Hemiptera</taxon>
        <taxon>Sternorrhyncha</taxon>
        <taxon>Psylloidea</taxon>
        <taxon>Psyllidae</taxon>
        <taxon>Psyllinae</taxon>
        <taxon>Cacopsylla</taxon>
    </lineage>
</organism>
<dbReference type="GO" id="GO:0021556">
    <property type="term" value="P:central nervous system formation"/>
    <property type="evidence" value="ECO:0007669"/>
    <property type="project" value="TreeGrafter"/>
</dbReference>
<evidence type="ECO:0008006" key="4">
    <source>
        <dbReference type="Google" id="ProtNLM"/>
    </source>
</evidence>
<feature type="chain" id="PRO_5034111659" description="Spaetzle domain-containing protein" evidence="2">
    <location>
        <begin position="22"/>
        <end position="318"/>
    </location>
</feature>
<name>A0A8D8W4P4_9HEMI</name>
<dbReference type="InterPro" id="IPR029034">
    <property type="entry name" value="Cystine-knot_cytokine"/>
</dbReference>
<dbReference type="InterPro" id="IPR052444">
    <property type="entry name" value="Spz/Toll_ligand-like"/>
</dbReference>
<dbReference type="GO" id="GO:0005121">
    <property type="term" value="F:Toll binding"/>
    <property type="evidence" value="ECO:0007669"/>
    <property type="project" value="TreeGrafter"/>
</dbReference>
<feature type="region of interest" description="Disordered" evidence="1">
    <location>
        <begin position="157"/>
        <end position="208"/>
    </location>
</feature>
<accession>A0A8D8W4P4</accession>